<dbReference type="EMBL" id="VCNI01000001">
    <property type="protein sequence ID" value="TMU57448.1"/>
    <property type="molecule type" value="Genomic_DNA"/>
</dbReference>
<proteinExistence type="predicted"/>
<dbReference type="Pfam" id="PF01548">
    <property type="entry name" value="DEDD_Tnp_IS110"/>
    <property type="match status" value="1"/>
</dbReference>
<reference evidence="3 4" key="1">
    <citation type="submission" date="2019-05" db="EMBL/GenBank/DDBJ databases">
        <title>Flagellimonas sp. AsT0115, sp. nov., isolated from a marine red algae, Asparagopsis taxiformis.</title>
        <authorList>
            <person name="Kim J."/>
            <person name="Jeong S.E."/>
            <person name="Jeon C.O."/>
        </authorList>
    </citation>
    <scope>NUCLEOTIDE SEQUENCE [LARGE SCALE GENOMIC DNA]</scope>
    <source>
        <strain evidence="3 4">AsT0115</strain>
    </source>
</reference>
<feature type="domain" description="Transposase IS116/IS110/IS902 C-terminal" evidence="2">
    <location>
        <begin position="203"/>
        <end position="289"/>
    </location>
</feature>
<dbReference type="Proteomes" id="UP000751614">
    <property type="component" value="Unassembled WGS sequence"/>
</dbReference>
<dbReference type="PANTHER" id="PTHR33055:SF3">
    <property type="entry name" value="PUTATIVE TRANSPOSASE FOR IS117-RELATED"/>
    <property type="match status" value="1"/>
</dbReference>
<gene>
    <name evidence="3" type="ORF">FGG15_07865</name>
</gene>
<dbReference type="InterPro" id="IPR003346">
    <property type="entry name" value="Transposase_20"/>
</dbReference>
<dbReference type="Pfam" id="PF02371">
    <property type="entry name" value="Transposase_20"/>
    <property type="match status" value="1"/>
</dbReference>
<organism evidence="3 4">
    <name type="scientific">Flagellimonas algicola</name>
    <dbReference type="NCBI Taxonomy" id="2583815"/>
    <lineage>
        <taxon>Bacteria</taxon>
        <taxon>Pseudomonadati</taxon>
        <taxon>Bacteroidota</taxon>
        <taxon>Flavobacteriia</taxon>
        <taxon>Flavobacteriales</taxon>
        <taxon>Flavobacteriaceae</taxon>
        <taxon>Flagellimonas</taxon>
    </lineage>
</organism>
<comment type="caution">
    <text evidence="3">The sequence shown here is derived from an EMBL/GenBank/DDBJ whole genome shotgun (WGS) entry which is preliminary data.</text>
</comment>
<dbReference type="NCBIfam" id="NF033542">
    <property type="entry name" value="transpos_IS110"/>
    <property type="match status" value="1"/>
</dbReference>
<evidence type="ECO:0000259" key="2">
    <source>
        <dbReference type="Pfam" id="PF02371"/>
    </source>
</evidence>
<feature type="domain" description="Transposase IS110-like N-terminal" evidence="1">
    <location>
        <begin position="7"/>
        <end position="152"/>
    </location>
</feature>
<protein>
    <submittedName>
        <fullName evidence="3">IS110 family transposase</fullName>
    </submittedName>
</protein>
<evidence type="ECO:0000313" key="4">
    <source>
        <dbReference type="Proteomes" id="UP000751614"/>
    </source>
</evidence>
<name>A0ABY2WR33_9FLAO</name>
<dbReference type="RefSeq" id="WP_138834949.1">
    <property type="nucleotide sequence ID" value="NZ_VCNI01000001.1"/>
</dbReference>
<dbReference type="InterPro" id="IPR047650">
    <property type="entry name" value="Transpos_IS110"/>
</dbReference>
<evidence type="ECO:0000313" key="3">
    <source>
        <dbReference type="EMBL" id="TMU57448.1"/>
    </source>
</evidence>
<evidence type="ECO:0000259" key="1">
    <source>
        <dbReference type="Pfam" id="PF01548"/>
    </source>
</evidence>
<dbReference type="PANTHER" id="PTHR33055">
    <property type="entry name" value="TRANSPOSASE FOR INSERTION SEQUENCE ELEMENT IS1111A"/>
    <property type="match status" value="1"/>
</dbReference>
<accession>A0ABY2WR33</accession>
<sequence>MEIKETIGIDVSKLTLDAHIHSSGDRDRFENNTNGFKKLVAWAYKRSLFPKENVLFIFEHTGLYSRGLSLFFGERKLPCHIAAGLEIKRSLGIARGKNDQVDARRIALYAYRLREEIQPSKVADVQIRKLRTMFSLRSKLIKQRAGYKTTLKEQKGILSGKDYNIIFEIQNNMVDTLTGEIHKLEQMMMEIIKGDKGLSDLFKLVTSVKGVGPMTAMLVIIYTNRFTKFHTWRKFASYCGVAPFPHQSGTSIKGRSKVSHFANKELKAILNMCAASAIQYNPEMKRYYERRTEEGKNKMSTLNVIRNKLIARVFAVVNRGTPYINVYRQAS</sequence>
<dbReference type="InterPro" id="IPR002525">
    <property type="entry name" value="Transp_IS110-like_N"/>
</dbReference>
<keyword evidence="4" id="KW-1185">Reference proteome</keyword>